<dbReference type="Gene3D" id="3.30.1380.10">
    <property type="match status" value="1"/>
</dbReference>
<accession>A0A1E8PP91</accession>
<feature type="domain" description="Peptidase M15A C-terminal" evidence="1">
    <location>
        <begin position="5"/>
        <end position="125"/>
    </location>
</feature>
<evidence type="ECO:0000313" key="2">
    <source>
        <dbReference type="EMBL" id="OFJ47837.1"/>
    </source>
</evidence>
<dbReference type="EMBL" id="MAQB02000001">
    <property type="protein sequence ID" value="OFJ47837.1"/>
    <property type="molecule type" value="Genomic_DNA"/>
</dbReference>
<organism evidence="2 3">
    <name type="scientific">Janthinobacterium lividum</name>
    <dbReference type="NCBI Taxonomy" id="29581"/>
    <lineage>
        <taxon>Bacteria</taxon>
        <taxon>Pseudomonadati</taxon>
        <taxon>Pseudomonadota</taxon>
        <taxon>Betaproteobacteria</taxon>
        <taxon>Burkholderiales</taxon>
        <taxon>Oxalobacteraceae</taxon>
        <taxon>Janthinobacterium</taxon>
    </lineage>
</organism>
<comment type="caution">
    <text evidence="2">The sequence shown here is derived from an EMBL/GenBank/DDBJ whole genome shotgun (WGS) entry which is preliminary data.</text>
</comment>
<reference evidence="2 3" key="1">
    <citation type="submission" date="2016-10" db="EMBL/GenBank/DDBJ databases">
        <title>Updated version of Genome Assembly of Janthinobacterium lividum ERGS5:01.</title>
        <authorList>
            <person name="Kumar R."/>
            <person name="Acharya V."/>
            <person name="Singh D."/>
        </authorList>
    </citation>
    <scope>NUCLEOTIDE SEQUENCE [LARGE SCALE GENOMIC DNA]</scope>
    <source>
        <strain evidence="2 3">ERGS5:01</strain>
    </source>
</reference>
<dbReference type="Pfam" id="PF08291">
    <property type="entry name" value="Peptidase_M15_3"/>
    <property type="match status" value="1"/>
</dbReference>
<dbReference type="SUPFAM" id="SSF55166">
    <property type="entry name" value="Hedgehog/DD-peptidase"/>
    <property type="match status" value="1"/>
</dbReference>
<dbReference type="AlphaFoldDB" id="A0A1E8PP91"/>
<name>A0A1E8PP91_9BURK</name>
<evidence type="ECO:0000259" key="1">
    <source>
        <dbReference type="Pfam" id="PF08291"/>
    </source>
</evidence>
<proteinExistence type="predicted"/>
<evidence type="ECO:0000313" key="3">
    <source>
        <dbReference type="Proteomes" id="UP000092634"/>
    </source>
</evidence>
<dbReference type="InterPro" id="IPR013230">
    <property type="entry name" value="Peptidase_M15A_C"/>
</dbReference>
<gene>
    <name evidence="2" type="ORF">BA896_001295</name>
</gene>
<dbReference type="InterPro" id="IPR009045">
    <property type="entry name" value="Zn_M74/Hedgehog-like"/>
</dbReference>
<sequence>MNLTKNFTLQELTDSDWAARHDVDNTPPAAVLADLQRTAELLQRIRNYLTACTGIDTPLTNISGYRSIPVNRGIGSTDGSDHVRGCAADFKALRMTPYQVCQALLPKLDEFGIGQIINELTWVHVSTKMVAKPINRIITIDRHGTRAGILQVRP</sequence>
<protein>
    <recommendedName>
        <fullName evidence="1">Peptidase M15A C-terminal domain-containing protein</fullName>
    </recommendedName>
</protein>
<dbReference type="Proteomes" id="UP000092634">
    <property type="component" value="Unassembled WGS sequence"/>
</dbReference>